<dbReference type="GO" id="GO:0003824">
    <property type="term" value="F:catalytic activity"/>
    <property type="evidence" value="ECO:0007669"/>
    <property type="project" value="InterPro"/>
</dbReference>
<feature type="domain" description="Cyclodeaminase/cyclohydrolase" evidence="1">
    <location>
        <begin position="31"/>
        <end position="186"/>
    </location>
</feature>
<dbReference type="AlphaFoldDB" id="A0A9X7V0I3"/>
<dbReference type="InterPro" id="IPR007044">
    <property type="entry name" value="Cyclodeamin/CycHdrlase"/>
</dbReference>
<dbReference type="Pfam" id="PF04961">
    <property type="entry name" value="FTCD_C"/>
    <property type="match status" value="1"/>
</dbReference>
<dbReference type="InterPro" id="IPR036178">
    <property type="entry name" value="Formintransfe-cycloase-like_sf"/>
</dbReference>
<proteinExistence type="predicted"/>
<sequence>MGLLQSHAGCAAGLAKGARPAVSDELWRESLAAFRAALAADAPTPGCGAAAAVTADLGLALVVKALRISRRHADSIALAEQLAQAESLLGRLGRFADEDMQAFSDYLQAAQRDDEARDLAARQACAVPLASAHGCLQGLEIAVVARPLVRGALSSDVHAGGLLLHAALSAALLNVDADLAQLSAAQAHRLRAARTRLQQDADRCLAALR</sequence>
<accession>A0A9X7V0I3</accession>
<protein>
    <submittedName>
        <fullName evidence="2">Cyclodeaminase/cyclohydrolase family protein</fullName>
    </submittedName>
</protein>
<evidence type="ECO:0000259" key="1">
    <source>
        <dbReference type="Pfam" id="PF04961"/>
    </source>
</evidence>
<dbReference type="Gene3D" id="1.20.120.680">
    <property type="entry name" value="Formiminotetrahydrofolate cyclodeaminase monomer, up-and-down helical bundle"/>
    <property type="match status" value="1"/>
</dbReference>
<reference evidence="2 3" key="1">
    <citation type="submission" date="2020-12" db="EMBL/GenBank/DDBJ databases">
        <title>FDA dAtabase for Regulatory Grade micrObial Sequences (FDA-ARGOS): Supporting development and validation of Infectious Disease Dx tests.</title>
        <authorList>
            <person name="Sproer C."/>
            <person name="Gronow S."/>
            <person name="Severitt S."/>
            <person name="Schroder I."/>
            <person name="Tallon L."/>
            <person name="Sadzewicz L."/>
            <person name="Zhao X."/>
            <person name="Boylan J."/>
            <person name="Ott S."/>
            <person name="Bowen H."/>
            <person name="Vavikolanu K."/>
            <person name="Mehta A."/>
            <person name="Aluvathingal J."/>
            <person name="Nadendla S."/>
            <person name="Lowell S."/>
            <person name="Myers T."/>
            <person name="Yan Y."/>
            <person name="Sichtig H."/>
        </authorList>
    </citation>
    <scope>NUCLEOTIDE SEQUENCE [LARGE SCALE GENOMIC DNA]</scope>
    <source>
        <strain evidence="2 3">FDAARGOS_1013</strain>
    </source>
</reference>
<gene>
    <name evidence="2" type="ORF">I6H70_10420</name>
</gene>
<organism evidence="2 3">
    <name type="scientific">Stutzerimonas balearica</name>
    <dbReference type="NCBI Taxonomy" id="74829"/>
    <lineage>
        <taxon>Bacteria</taxon>
        <taxon>Pseudomonadati</taxon>
        <taxon>Pseudomonadota</taxon>
        <taxon>Gammaproteobacteria</taxon>
        <taxon>Pseudomonadales</taxon>
        <taxon>Pseudomonadaceae</taxon>
        <taxon>Stutzerimonas</taxon>
    </lineage>
</organism>
<evidence type="ECO:0000313" key="2">
    <source>
        <dbReference type="EMBL" id="QQN48993.1"/>
    </source>
</evidence>
<dbReference type="EMBL" id="CP067013">
    <property type="protein sequence ID" value="QQN48993.1"/>
    <property type="molecule type" value="Genomic_DNA"/>
</dbReference>
<dbReference type="SUPFAM" id="SSF101262">
    <property type="entry name" value="Methenyltetrahydrofolate cyclohydrolase-like"/>
    <property type="match status" value="1"/>
</dbReference>
<dbReference type="Proteomes" id="UP000595933">
    <property type="component" value="Chromosome"/>
</dbReference>
<evidence type="ECO:0000313" key="3">
    <source>
        <dbReference type="Proteomes" id="UP000595933"/>
    </source>
</evidence>
<name>A0A9X7V0I3_9GAMM</name>